<evidence type="ECO:0000313" key="14">
    <source>
        <dbReference type="EMBL" id="MST57904.1"/>
    </source>
</evidence>
<feature type="domain" description="Core-binding (CB)" evidence="13">
    <location>
        <begin position="49"/>
        <end position="131"/>
    </location>
</feature>
<keyword evidence="7" id="KW-0229">DNA integration</keyword>
<dbReference type="GO" id="GO:0051301">
    <property type="term" value="P:cell division"/>
    <property type="evidence" value="ECO:0007669"/>
    <property type="project" value="UniProtKB-KW"/>
</dbReference>
<dbReference type="GO" id="GO:0005737">
    <property type="term" value="C:cytoplasm"/>
    <property type="evidence" value="ECO:0007669"/>
    <property type="project" value="UniProtKB-SubCell"/>
</dbReference>
<evidence type="ECO:0000256" key="1">
    <source>
        <dbReference type="ARBA" id="ARBA00003283"/>
    </source>
</evidence>
<dbReference type="InterPro" id="IPR050090">
    <property type="entry name" value="Tyrosine_recombinase_XerCD"/>
</dbReference>
<comment type="subcellular location">
    <subcellularLocation>
        <location evidence="2">Cytoplasm</location>
    </subcellularLocation>
</comment>
<dbReference type="Gene3D" id="1.10.150.130">
    <property type="match status" value="1"/>
</dbReference>
<dbReference type="Proteomes" id="UP000476055">
    <property type="component" value="Unassembled WGS sequence"/>
</dbReference>
<keyword evidence="10" id="KW-0131">Cell cycle</keyword>
<keyword evidence="9" id="KW-0233">DNA recombination</keyword>
<evidence type="ECO:0000256" key="10">
    <source>
        <dbReference type="ARBA" id="ARBA00023306"/>
    </source>
</evidence>
<gene>
    <name evidence="14" type="ORF">FYJ59_06540</name>
</gene>
<dbReference type="GO" id="GO:0015074">
    <property type="term" value="P:DNA integration"/>
    <property type="evidence" value="ECO:0007669"/>
    <property type="project" value="UniProtKB-KW"/>
</dbReference>
<evidence type="ECO:0000256" key="2">
    <source>
        <dbReference type="ARBA" id="ARBA00004496"/>
    </source>
</evidence>
<dbReference type="EMBL" id="VUMU01000006">
    <property type="protein sequence ID" value="MST57904.1"/>
    <property type="molecule type" value="Genomic_DNA"/>
</dbReference>
<dbReference type="Pfam" id="PF13495">
    <property type="entry name" value="Phage_int_SAM_4"/>
    <property type="match status" value="1"/>
</dbReference>
<dbReference type="InterPro" id="IPR013762">
    <property type="entry name" value="Integrase-like_cat_sf"/>
</dbReference>
<dbReference type="SUPFAM" id="SSF56349">
    <property type="entry name" value="DNA breaking-rejoining enzymes"/>
    <property type="match status" value="1"/>
</dbReference>
<evidence type="ECO:0000256" key="5">
    <source>
        <dbReference type="ARBA" id="ARBA00022618"/>
    </source>
</evidence>
<keyword evidence="4" id="KW-0963">Cytoplasm</keyword>
<evidence type="ECO:0000259" key="13">
    <source>
        <dbReference type="PROSITE" id="PS51900"/>
    </source>
</evidence>
<dbReference type="InterPro" id="IPR010998">
    <property type="entry name" value="Integrase_recombinase_N"/>
</dbReference>
<comment type="function">
    <text evidence="1">Site-specific tyrosine recombinase, which acts by catalyzing the cutting and rejoining of the recombining DNA molecules.</text>
</comment>
<keyword evidence="8 11" id="KW-0238">DNA-binding</keyword>
<evidence type="ECO:0000256" key="7">
    <source>
        <dbReference type="ARBA" id="ARBA00022908"/>
    </source>
</evidence>
<evidence type="ECO:0000256" key="3">
    <source>
        <dbReference type="ARBA" id="ARBA00008857"/>
    </source>
</evidence>
<dbReference type="PROSITE" id="PS51898">
    <property type="entry name" value="TYR_RECOMBINASE"/>
    <property type="match status" value="1"/>
</dbReference>
<evidence type="ECO:0000256" key="4">
    <source>
        <dbReference type="ARBA" id="ARBA00022490"/>
    </source>
</evidence>
<dbReference type="GO" id="GO:0003677">
    <property type="term" value="F:DNA binding"/>
    <property type="evidence" value="ECO:0007669"/>
    <property type="project" value="UniProtKB-UniRule"/>
</dbReference>
<dbReference type="PANTHER" id="PTHR30349">
    <property type="entry name" value="PHAGE INTEGRASE-RELATED"/>
    <property type="match status" value="1"/>
</dbReference>
<proteinExistence type="inferred from homology"/>
<dbReference type="InterPro" id="IPR011010">
    <property type="entry name" value="DNA_brk_join_enz"/>
</dbReference>
<keyword evidence="6" id="KW-0159">Chromosome partition</keyword>
<dbReference type="AlphaFoldDB" id="A0A6L5YHS5"/>
<dbReference type="InterPro" id="IPR004107">
    <property type="entry name" value="Integrase_SAM-like_N"/>
</dbReference>
<dbReference type="GO" id="GO:0007059">
    <property type="term" value="P:chromosome segregation"/>
    <property type="evidence" value="ECO:0007669"/>
    <property type="project" value="UniProtKB-KW"/>
</dbReference>
<evidence type="ECO:0000256" key="9">
    <source>
        <dbReference type="ARBA" id="ARBA00023172"/>
    </source>
</evidence>
<evidence type="ECO:0000259" key="12">
    <source>
        <dbReference type="PROSITE" id="PS51898"/>
    </source>
</evidence>
<feature type="domain" description="Tyr recombinase" evidence="12">
    <location>
        <begin position="152"/>
        <end position="355"/>
    </location>
</feature>
<evidence type="ECO:0000256" key="8">
    <source>
        <dbReference type="ARBA" id="ARBA00023125"/>
    </source>
</evidence>
<dbReference type="InterPro" id="IPR044068">
    <property type="entry name" value="CB"/>
</dbReference>
<dbReference type="InterPro" id="IPR002104">
    <property type="entry name" value="Integrase_catalytic"/>
</dbReference>
<evidence type="ECO:0000256" key="6">
    <source>
        <dbReference type="ARBA" id="ARBA00022829"/>
    </source>
</evidence>
<keyword evidence="5" id="KW-0132">Cell division</keyword>
<sequence>MRDKLMNDIMMLLIGNGVDADALKSRLIIILDKYEVTERCTEVAVVNENDIEKYVRLFLINKRVAGRTDNTIRHYRDELGRFFRETQKSPMEITSDDIKLYLATKEVRDHVSKVYQKNMLRVISSFYQWMVKEEYLLKNPMNKVDEIKTPKIKKSAFTEAEIEQLRLNIGDDVRLMCIFEMLSSTWCRIEELAKMKIEDISPDHESVLVHGKGNKDRICYINARAKIHLERYLSMRNDNNEYLFPNCCIQVGPGSGFTAECKKYHVKLYDWWKVPELVGSGHAEKSTLGSRLRVLGNKSNVKKVHPHRFRRTGATFALRRGMPIEQVSKILGHESIETTQIYLDISEQELEQAHKKYV</sequence>
<evidence type="ECO:0000313" key="15">
    <source>
        <dbReference type="Proteomes" id="UP000476055"/>
    </source>
</evidence>
<comment type="similarity">
    <text evidence="3">Belongs to the 'phage' integrase family.</text>
</comment>
<protein>
    <submittedName>
        <fullName evidence="14">Tyrosine-type recombinase/integrase</fullName>
    </submittedName>
</protein>
<dbReference type="PANTHER" id="PTHR30349:SF77">
    <property type="entry name" value="TYROSINE RECOMBINASE XERC"/>
    <property type="match status" value="1"/>
</dbReference>
<dbReference type="GO" id="GO:0006310">
    <property type="term" value="P:DNA recombination"/>
    <property type="evidence" value="ECO:0007669"/>
    <property type="project" value="UniProtKB-KW"/>
</dbReference>
<accession>A0A6L5YHS5</accession>
<dbReference type="Pfam" id="PF00589">
    <property type="entry name" value="Phage_integrase"/>
    <property type="match status" value="1"/>
</dbReference>
<dbReference type="RefSeq" id="WP_154496031.1">
    <property type="nucleotide sequence ID" value="NZ_VUMU01000006.1"/>
</dbReference>
<reference evidence="14 15" key="1">
    <citation type="submission" date="2019-08" db="EMBL/GenBank/DDBJ databases">
        <title>In-depth cultivation of the pig gut microbiome towards novel bacterial diversity and tailored functional studies.</title>
        <authorList>
            <person name="Wylensek D."/>
            <person name="Hitch T.C.A."/>
            <person name="Clavel T."/>
        </authorList>
    </citation>
    <scope>NUCLEOTIDE SEQUENCE [LARGE SCALE GENOMIC DNA]</scope>
    <source>
        <strain evidence="14 15">WCA3-601-WT-6H</strain>
    </source>
</reference>
<organism evidence="14 15">
    <name type="scientific">Waltera intestinalis</name>
    <dbReference type="NCBI Taxonomy" id="2606635"/>
    <lineage>
        <taxon>Bacteria</taxon>
        <taxon>Bacillati</taxon>
        <taxon>Bacillota</taxon>
        <taxon>Clostridia</taxon>
        <taxon>Lachnospirales</taxon>
        <taxon>Lachnospiraceae</taxon>
        <taxon>Waltera</taxon>
    </lineage>
</organism>
<dbReference type="PROSITE" id="PS51900">
    <property type="entry name" value="CB"/>
    <property type="match status" value="1"/>
</dbReference>
<comment type="caution">
    <text evidence="14">The sequence shown here is derived from an EMBL/GenBank/DDBJ whole genome shotgun (WGS) entry which is preliminary data.</text>
</comment>
<evidence type="ECO:0000256" key="11">
    <source>
        <dbReference type="PROSITE-ProRule" id="PRU01248"/>
    </source>
</evidence>
<name>A0A6L5YHS5_9FIRM</name>
<dbReference type="Gene3D" id="1.10.443.10">
    <property type="entry name" value="Intergrase catalytic core"/>
    <property type="match status" value="1"/>
</dbReference>
<keyword evidence="15" id="KW-1185">Reference proteome</keyword>